<evidence type="ECO:0000313" key="2">
    <source>
        <dbReference type="Proteomes" id="UP000318521"/>
    </source>
</evidence>
<accession>A0A553ZX40</accession>
<dbReference type="RefSeq" id="WP_143849367.1">
    <property type="nucleotide sequence ID" value="NZ_VLXZ01000008.1"/>
</dbReference>
<keyword evidence="2" id="KW-1185">Reference proteome</keyword>
<comment type="caution">
    <text evidence="1">The sequence shown here is derived from an EMBL/GenBank/DDBJ whole genome shotgun (WGS) entry which is preliminary data.</text>
</comment>
<dbReference type="Proteomes" id="UP000318521">
    <property type="component" value="Unassembled WGS sequence"/>
</dbReference>
<sequence length="307" mass="33929">MTLITIAIIGSESEAHDQQKLWSKVKNVQVIATVPITEAAQGLSDEQLSALLLEDIDVIDVCVSVDQKIELIRTFAREGLSIITSSPLAKRADEASAFIHECKEKNVRIYNRNHLRFSPEYIHAKNEVSNGSLGKLGVNRLSVNMPHPGNGQDIFFNLGIYQFEWLVEAFGRVKRVMAKHVKKESVGQAPVEYSLITLRLEDDSFVHVELRWLGTELRSSFELTGDSGMLTYDSKQAQPIQFKRYSSSEDVGSVGVEGAQVKELESFVNHVDSYSAADSIHALQVAEAAKQSALTGKAVELKEGGIK</sequence>
<dbReference type="OrthoDB" id="9815825at2"/>
<dbReference type="PANTHER" id="PTHR43377">
    <property type="entry name" value="BILIVERDIN REDUCTASE A"/>
    <property type="match status" value="1"/>
</dbReference>
<dbReference type="SUPFAM" id="SSF51735">
    <property type="entry name" value="NAD(P)-binding Rossmann-fold domains"/>
    <property type="match status" value="1"/>
</dbReference>
<dbReference type="InterPro" id="IPR036291">
    <property type="entry name" value="NAD(P)-bd_dom_sf"/>
</dbReference>
<protein>
    <submittedName>
        <fullName evidence="1">Gfo/Idh/MocA family oxidoreductase</fullName>
    </submittedName>
</protein>
<name>A0A553ZX40_9BACI</name>
<dbReference type="SUPFAM" id="SSF55347">
    <property type="entry name" value="Glyceraldehyde-3-phosphate dehydrogenase-like, C-terminal domain"/>
    <property type="match status" value="1"/>
</dbReference>
<proteinExistence type="predicted"/>
<dbReference type="AlphaFoldDB" id="A0A553ZX40"/>
<reference evidence="1 2" key="1">
    <citation type="submission" date="2019-07" db="EMBL/GenBank/DDBJ databases">
        <authorList>
            <person name="Park Y.J."/>
            <person name="Jeong S.E."/>
            <person name="Jung H.S."/>
        </authorList>
    </citation>
    <scope>NUCLEOTIDE SEQUENCE [LARGE SCALE GENOMIC DNA]</scope>
    <source>
        <strain evidence="2">P16(2019)</strain>
    </source>
</reference>
<gene>
    <name evidence="1" type="ORF">FN960_14100</name>
</gene>
<dbReference type="EMBL" id="VLXZ01000008">
    <property type="protein sequence ID" value="TSB46027.1"/>
    <property type="molecule type" value="Genomic_DNA"/>
</dbReference>
<evidence type="ECO:0000313" key="1">
    <source>
        <dbReference type="EMBL" id="TSB46027.1"/>
    </source>
</evidence>
<dbReference type="PANTHER" id="PTHR43377:SF1">
    <property type="entry name" value="BILIVERDIN REDUCTASE A"/>
    <property type="match status" value="1"/>
</dbReference>
<dbReference type="Gene3D" id="3.40.50.720">
    <property type="entry name" value="NAD(P)-binding Rossmann-like Domain"/>
    <property type="match status" value="1"/>
</dbReference>
<organism evidence="1 2">
    <name type="scientific">Alkalicoccobacillus porphyridii</name>
    <dbReference type="NCBI Taxonomy" id="2597270"/>
    <lineage>
        <taxon>Bacteria</taxon>
        <taxon>Bacillati</taxon>
        <taxon>Bacillota</taxon>
        <taxon>Bacilli</taxon>
        <taxon>Bacillales</taxon>
        <taxon>Bacillaceae</taxon>
        <taxon>Alkalicoccobacillus</taxon>
    </lineage>
</organism>
<dbReference type="InterPro" id="IPR051450">
    <property type="entry name" value="Gfo/Idh/MocA_Oxidoreductases"/>
</dbReference>
<dbReference type="Gene3D" id="3.30.360.10">
    <property type="entry name" value="Dihydrodipicolinate Reductase, domain 2"/>
    <property type="match status" value="1"/>
</dbReference>